<dbReference type="SUPFAM" id="SSF55486">
    <property type="entry name" value="Metalloproteases ('zincins'), catalytic domain"/>
    <property type="match status" value="1"/>
</dbReference>
<accession>A0A285VSJ6</accession>
<proteinExistence type="predicted"/>
<sequence length="677" mass="70792">MGAAPTLRRMSSVRKAEHDLALAIEAASADESSPPVDSDDDASVAAAVDAILARVGGTEMDEAGADSGVLTPRPPARVVVRLDALEVTQEVQDLPHSVPLVAGKSTIVRAYLSRPGTAVTVRGELRVARSVRGPWRSVPSLGTAQLSPSRQGTAPEDLHSRRADLRYSLNFRLPADLVADPGTLWLRLGTLRRSRGVGAVPSVAHVRRHRRTLSAGVPLRLRLVLLPYTSGGTTHTPTATDVDHLRSYLRRAYPVSEVLMTTRTVPASSPAPFTAAQVNAQLAAIRAVDVATGTDARTHYYGMVSSGGFFMRGQASGIPGTPQPATVASGPTGSSGFAWDTDGSWGDWYGAHELGHTLGRLHAMFCGAGGGGPYPFANGQLSDADQAFVGIDDGETALGLPTRVWHPITSHDVMTYCDDQWLSSFTYEGIYDRLVAEDALASGAVPGAGAGADGGGWGMRLFASLNLDRAEGLIAAVLPTELVGEAPVDSAADARDARDDRADGAGHTATVISQVLDAEGTVLDERPVPFVLSSCEDPDEDVTATVDAVLPDREGAAVVRLLVNGTVVAEHQVGGRAVAPSLPDTPTDTGGDRPGGNGSDVLHLEWAAPGASGSQRYVVQVSSGPDGEVWETVAVDLAEPVLDLPGDQFETETVRVRVLATTGTGTVEVQDVQVQLR</sequence>
<evidence type="ECO:0000256" key="1">
    <source>
        <dbReference type="SAM" id="MobiDB-lite"/>
    </source>
</evidence>
<evidence type="ECO:0000313" key="3">
    <source>
        <dbReference type="Proteomes" id="UP000219688"/>
    </source>
</evidence>
<feature type="region of interest" description="Disordered" evidence="1">
    <location>
        <begin position="577"/>
        <end position="600"/>
    </location>
</feature>
<keyword evidence="3" id="KW-1185">Reference proteome</keyword>
<feature type="compositionally biased region" description="Polar residues" evidence="1">
    <location>
        <begin position="140"/>
        <end position="152"/>
    </location>
</feature>
<dbReference type="Proteomes" id="UP000219688">
    <property type="component" value="Unassembled WGS sequence"/>
</dbReference>
<reference evidence="3" key="1">
    <citation type="submission" date="2017-08" db="EMBL/GenBank/DDBJ databases">
        <authorList>
            <person name="Varghese N."/>
            <person name="Submissions S."/>
        </authorList>
    </citation>
    <scope>NUCLEOTIDE SEQUENCE [LARGE SCALE GENOMIC DNA]</scope>
    <source>
        <strain evidence="3">USBA17B2</strain>
    </source>
</reference>
<dbReference type="EMBL" id="OBQK01000010">
    <property type="protein sequence ID" value="SOC57025.1"/>
    <property type="molecule type" value="Genomic_DNA"/>
</dbReference>
<protein>
    <submittedName>
        <fullName evidence="2">Uncharacterized protein</fullName>
    </submittedName>
</protein>
<organism evidence="2 3">
    <name type="scientific">Ornithinimicrobium cerasi</name>
    <dbReference type="NCBI Taxonomy" id="2248773"/>
    <lineage>
        <taxon>Bacteria</taxon>
        <taxon>Bacillati</taxon>
        <taxon>Actinomycetota</taxon>
        <taxon>Actinomycetes</taxon>
        <taxon>Micrococcales</taxon>
        <taxon>Ornithinimicrobiaceae</taxon>
        <taxon>Ornithinimicrobium</taxon>
    </lineage>
</organism>
<feature type="region of interest" description="Disordered" evidence="1">
    <location>
        <begin position="138"/>
        <end position="157"/>
    </location>
</feature>
<dbReference type="AlphaFoldDB" id="A0A285VSJ6"/>
<evidence type="ECO:0000313" key="2">
    <source>
        <dbReference type="EMBL" id="SOC57025.1"/>
    </source>
</evidence>
<gene>
    <name evidence="2" type="ORF">SAMN05421879_11059</name>
</gene>
<name>A0A285VSJ6_9MICO</name>